<gene>
    <name evidence="3" type="ORF">KQ878_01160</name>
</gene>
<comment type="caution">
    <text evidence="3">The sequence shown here is derived from an EMBL/GenBank/DDBJ whole genome shotgun (WGS) entry which is preliminary data.</text>
</comment>
<feature type="transmembrane region" description="Helical" evidence="2">
    <location>
        <begin position="338"/>
        <end position="358"/>
    </location>
</feature>
<reference evidence="3" key="1">
    <citation type="submission" date="2021-06" db="EMBL/GenBank/DDBJ databases">
        <title>Novel Mycoplasma species detected in California sea lions (Zalophus californianus) from the USA.</title>
        <authorList>
            <person name="Volokhov D.V."/>
            <person name="Furtak V.A."/>
            <person name="Zagorodnyaya T.A."/>
        </authorList>
    </citation>
    <scope>NUCLEOTIDE SEQUENCE [LARGE SCALE GENOMIC DNA]</scope>
    <source>
        <strain evidence="3">CSL 4779</strain>
    </source>
</reference>
<feature type="transmembrane region" description="Helical" evidence="2">
    <location>
        <begin position="75"/>
        <end position="98"/>
    </location>
</feature>
<feature type="transmembrane region" description="Helical" evidence="2">
    <location>
        <begin position="174"/>
        <end position="195"/>
    </location>
</feature>
<dbReference type="PANTHER" id="PTHR36838">
    <property type="entry name" value="AUXIN EFFLUX CARRIER FAMILY PROTEIN"/>
    <property type="match status" value="1"/>
</dbReference>
<evidence type="ECO:0000256" key="2">
    <source>
        <dbReference type="SAM" id="Phobius"/>
    </source>
</evidence>
<feature type="transmembrane region" description="Helical" evidence="2">
    <location>
        <begin position="303"/>
        <end position="326"/>
    </location>
</feature>
<evidence type="ECO:0000313" key="4">
    <source>
        <dbReference type="Proteomes" id="UP000812267"/>
    </source>
</evidence>
<dbReference type="RefSeq" id="WP_216567775.1">
    <property type="nucleotide sequence ID" value="NZ_JAHMHK010000001.1"/>
</dbReference>
<keyword evidence="1" id="KW-0813">Transport</keyword>
<feature type="transmembrane region" description="Helical" evidence="2">
    <location>
        <begin position="12"/>
        <end position="32"/>
    </location>
</feature>
<keyword evidence="2" id="KW-1133">Transmembrane helix</keyword>
<dbReference type="EMBL" id="JAHMHK010000001">
    <property type="protein sequence ID" value="MBU4693495.1"/>
    <property type="molecule type" value="Genomic_DNA"/>
</dbReference>
<name>A0ABS6DR57_9MOLU</name>
<feature type="transmembrane region" description="Helical" evidence="2">
    <location>
        <begin position="370"/>
        <end position="392"/>
    </location>
</feature>
<evidence type="ECO:0000256" key="1">
    <source>
        <dbReference type="ARBA" id="ARBA00022448"/>
    </source>
</evidence>
<protein>
    <submittedName>
        <fullName evidence="3">Malate transporter</fullName>
    </submittedName>
</protein>
<proteinExistence type="predicted"/>
<keyword evidence="4" id="KW-1185">Reference proteome</keyword>
<feature type="transmembrane region" description="Helical" evidence="2">
    <location>
        <begin position="207"/>
        <end position="229"/>
    </location>
</feature>
<feature type="transmembrane region" description="Helical" evidence="2">
    <location>
        <begin position="273"/>
        <end position="291"/>
    </location>
</feature>
<accession>A0ABS6DR57</accession>
<dbReference type="Proteomes" id="UP000812267">
    <property type="component" value="Unassembled WGS sequence"/>
</dbReference>
<keyword evidence="2" id="KW-0812">Transmembrane</keyword>
<sequence length="397" mass="43729">MENLVKLLKSQNLYGAVIATMFFVLVGFFVTKKGIFTKEINGKISTFLLQWALPFLCIVAFMAPAKADVAKEVGIVIGLSAAFYILIAVYSTLIIKLVPRSRLVSAKIRARAEKMYEQSDKSQSPAQFREAQINSYAQKLLTSQMMLSYASLQFFAVPLVSVLDKVVFNESATALLQVWNLPFMIGAFTYCKMAYSGQKFSRNQIKPILNAIFNPMMICLYVSAILWALQFIPAIPKFNAAGKWYSDTTNGTLQFWHAFGLQIPMIFTPIKSMVGVISPLAWIVIGGSLATSNLKEAAKDKEVWITTIRKALTIPVVMLLVCLPFVKFELLSVSTGTLLVILGACPPAAVTIIFSVAFKHEHTPYTAQVSSLSTLVSLIALPVWTVASYGIFNALVA</sequence>
<dbReference type="PANTHER" id="PTHR36838:SF3">
    <property type="entry name" value="TRANSPORTER AUXIN EFFLUX CARRIER EC FAMILY"/>
    <property type="match status" value="1"/>
</dbReference>
<organism evidence="3 4">
    <name type="scientific">Mycoplasma zalophidermidis</name>
    <dbReference type="NCBI Taxonomy" id="398174"/>
    <lineage>
        <taxon>Bacteria</taxon>
        <taxon>Bacillati</taxon>
        <taxon>Mycoplasmatota</taxon>
        <taxon>Mollicutes</taxon>
        <taxon>Mycoplasmataceae</taxon>
        <taxon>Mycoplasma</taxon>
    </lineage>
</organism>
<feature type="transmembrane region" description="Helical" evidence="2">
    <location>
        <begin position="44"/>
        <end position="63"/>
    </location>
</feature>
<feature type="transmembrane region" description="Helical" evidence="2">
    <location>
        <begin position="146"/>
        <end position="168"/>
    </location>
</feature>
<evidence type="ECO:0000313" key="3">
    <source>
        <dbReference type="EMBL" id="MBU4693495.1"/>
    </source>
</evidence>
<keyword evidence="2" id="KW-0472">Membrane</keyword>